<dbReference type="Gene3D" id="3.20.20.70">
    <property type="entry name" value="Aldolase class I"/>
    <property type="match status" value="1"/>
</dbReference>
<keyword evidence="7" id="KW-1015">Disulfide bond</keyword>
<comment type="caution">
    <text evidence="10">The sequence shown here is derived from an EMBL/GenBank/DDBJ whole genome shotgun (WGS) entry which is preliminary data.</text>
</comment>
<evidence type="ECO:0000259" key="9">
    <source>
        <dbReference type="Pfam" id="PF17801"/>
    </source>
</evidence>
<dbReference type="OrthoDB" id="5795902at2759"/>
<sequence length="518" mass="54323">MRAAWLLALLSRAARALNDGLARTPPMGWRSWNTFGANVDQQLMEETMVLVAARDRRVDGVPTSLCDLGYCDVGLDDGWQLCGDYGPSHFTFHQPSGAPVVNRSRFPDFEAMTARAHALGLTAGWYLNNCICADHCSGPECYLGDIVALSEFGFDAVKLDGCSAEFDVGAYAKLIAGSGRGVVIENCHWGRTLPNSSWCPFHFYRTSTDIRPSYASVIANLHTVVPLARAGLSSPGCWAYPDMLELGCPDGASGALSAAESRAHFGAWCVSSSPLVLSHDLRNATIADALWPLISNKEAIAINQAWAGGPGASGLPFARADETLVLTDKFATAVRVPAWEGWHKPLALDGSRVAVLLVNHASAPASIELRFADVPRLGCAPRARGAEGGGAEGGGAEDGAGARAADGASCAVRVRDVWARKDAGVFRDRYVVKWLAAHDAAFLELSRVPASDAAGAGALVASAQHGLLGSALPLLVRLRGGVVEPSSHGHGLRALCASLAAAARGVARSARALMAHAA</sequence>
<organism evidence="10 11">
    <name type="scientific">Diacronema lutheri</name>
    <name type="common">Unicellular marine alga</name>
    <name type="synonym">Monochrysis lutheri</name>
    <dbReference type="NCBI Taxonomy" id="2081491"/>
    <lineage>
        <taxon>Eukaryota</taxon>
        <taxon>Haptista</taxon>
        <taxon>Haptophyta</taxon>
        <taxon>Pavlovophyceae</taxon>
        <taxon>Pavlovales</taxon>
        <taxon>Pavlovaceae</taxon>
        <taxon>Diacronema</taxon>
    </lineage>
</organism>
<name>A0A8J6CB70_DIALT</name>
<dbReference type="SUPFAM" id="SSF51445">
    <property type="entry name" value="(Trans)glycosidases"/>
    <property type="match status" value="1"/>
</dbReference>
<keyword evidence="6 7" id="KW-0326">Glycosidase</keyword>
<dbReference type="PANTHER" id="PTHR11452:SF33">
    <property type="entry name" value="ALPHA-GALACTOSIDASE 2"/>
    <property type="match status" value="1"/>
</dbReference>
<gene>
    <name evidence="10" type="ORF">KFE25_004896</name>
</gene>
<feature type="chain" id="PRO_5035328283" description="Alpha-galactosidase" evidence="8">
    <location>
        <begin position="17"/>
        <end position="518"/>
    </location>
</feature>
<dbReference type="EMBL" id="JAGTXO010000016">
    <property type="protein sequence ID" value="KAG8463385.1"/>
    <property type="molecule type" value="Genomic_DNA"/>
</dbReference>
<evidence type="ECO:0000256" key="7">
    <source>
        <dbReference type="RuleBase" id="RU361168"/>
    </source>
</evidence>
<dbReference type="CDD" id="cd14792">
    <property type="entry name" value="GH27"/>
    <property type="match status" value="1"/>
</dbReference>
<dbReference type="InterPro" id="IPR013785">
    <property type="entry name" value="Aldolase_TIM"/>
</dbReference>
<keyword evidence="4 8" id="KW-0732">Signal</keyword>
<evidence type="ECO:0000256" key="5">
    <source>
        <dbReference type="ARBA" id="ARBA00022801"/>
    </source>
</evidence>
<dbReference type="AlphaFoldDB" id="A0A8J6CB70"/>
<keyword evidence="5 7" id="KW-0378">Hydrolase</keyword>
<reference evidence="10" key="1">
    <citation type="submission" date="2021-05" db="EMBL/GenBank/DDBJ databases">
        <title>The genome of the haptophyte Pavlova lutheri (Diacronema luteri, Pavlovales) - a model for lipid biosynthesis in eukaryotic algae.</title>
        <authorList>
            <person name="Hulatt C.J."/>
            <person name="Posewitz M.C."/>
        </authorList>
    </citation>
    <scope>NUCLEOTIDE SEQUENCE</scope>
    <source>
        <strain evidence="10">NIVA-4/92</strain>
    </source>
</reference>
<dbReference type="InterPro" id="IPR002241">
    <property type="entry name" value="Glyco_hydro_27"/>
</dbReference>
<dbReference type="Gene3D" id="2.60.40.1180">
    <property type="entry name" value="Golgi alpha-mannosidase II"/>
    <property type="match status" value="1"/>
</dbReference>
<comment type="similarity">
    <text evidence="2 7">Belongs to the glycosyl hydrolase 27 family.</text>
</comment>
<evidence type="ECO:0000256" key="4">
    <source>
        <dbReference type="ARBA" id="ARBA00022729"/>
    </source>
</evidence>
<dbReference type="GO" id="GO:0004557">
    <property type="term" value="F:alpha-galactosidase activity"/>
    <property type="evidence" value="ECO:0007669"/>
    <property type="project" value="UniProtKB-EC"/>
</dbReference>
<accession>A0A8J6CB70</accession>
<dbReference type="Pfam" id="PF16499">
    <property type="entry name" value="Melibiase_2"/>
    <property type="match status" value="1"/>
</dbReference>
<evidence type="ECO:0000256" key="2">
    <source>
        <dbReference type="ARBA" id="ARBA00009743"/>
    </source>
</evidence>
<dbReference type="Proteomes" id="UP000751190">
    <property type="component" value="Unassembled WGS sequence"/>
</dbReference>
<dbReference type="SUPFAM" id="SSF51011">
    <property type="entry name" value="Glycosyl hydrolase domain"/>
    <property type="match status" value="1"/>
</dbReference>
<evidence type="ECO:0000256" key="8">
    <source>
        <dbReference type="SAM" id="SignalP"/>
    </source>
</evidence>
<evidence type="ECO:0000256" key="3">
    <source>
        <dbReference type="ARBA" id="ARBA00012755"/>
    </source>
</evidence>
<evidence type="ECO:0000256" key="6">
    <source>
        <dbReference type="ARBA" id="ARBA00023295"/>
    </source>
</evidence>
<dbReference type="Pfam" id="PF17801">
    <property type="entry name" value="Melibiase_C"/>
    <property type="match status" value="1"/>
</dbReference>
<dbReference type="OMA" id="NDIYNGW"/>
<dbReference type="PANTHER" id="PTHR11452">
    <property type="entry name" value="ALPHA-GALACTOSIDASE/ALPHA-N-ACETYLGALACTOSAMINIDASE"/>
    <property type="match status" value="1"/>
</dbReference>
<protein>
    <recommendedName>
        <fullName evidence="3 7">Alpha-galactosidase</fullName>
        <ecNumber evidence="3 7">3.2.1.22</ecNumber>
    </recommendedName>
    <alternativeName>
        <fullName evidence="7">Melibiase</fullName>
    </alternativeName>
</protein>
<evidence type="ECO:0000313" key="10">
    <source>
        <dbReference type="EMBL" id="KAG8463385.1"/>
    </source>
</evidence>
<evidence type="ECO:0000256" key="1">
    <source>
        <dbReference type="ARBA" id="ARBA00001255"/>
    </source>
</evidence>
<proteinExistence type="inferred from homology"/>
<dbReference type="PRINTS" id="PR00740">
    <property type="entry name" value="GLHYDRLASE27"/>
</dbReference>
<feature type="domain" description="Alpha galactosidase C-terminal" evidence="9">
    <location>
        <begin position="339"/>
        <end position="445"/>
    </location>
</feature>
<dbReference type="InterPro" id="IPR041233">
    <property type="entry name" value="Melibiase_C"/>
</dbReference>
<evidence type="ECO:0000313" key="11">
    <source>
        <dbReference type="Proteomes" id="UP000751190"/>
    </source>
</evidence>
<dbReference type="InterPro" id="IPR017853">
    <property type="entry name" value="GH"/>
</dbReference>
<dbReference type="InterPro" id="IPR013780">
    <property type="entry name" value="Glyco_hydro_b"/>
</dbReference>
<comment type="catalytic activity">
    <reaction evidence="1 7">
        <text>Hydrolysis of terminal, non-reducing alpha-D-galactose residues in alpha-D-galactosides, including galactose oligosaccharides, galactomannans and galactolipids.</text>
        <dbReference type="EC" id="3.2.1.22"/>
    </reaction>
</comment>
<keyword evidence="11" id="KW-1185">Reference proteome</keyword>
<dbReference type="EC" id="3.2.1.22" evidence="3 7"/>
<dbReference type="GO" id="GO:0005975">
    <property type="term" value="P:carbohydrate metabolic process"/>
    <property type="evidence" value="ECO:0007669"/>
    <property type="project" value="InterPro"/>
</dbReference>
<feature type="signal peptide" evidence="8">
    <location>
        <begin position="1"/>
        <end position="16"/>
    </location>
</feature>